<feature type="region of interest" description="Disordered" evidence="1">
    <location>
        <begin position="15"/>
        <end position="50"/>
    </location>
</feature>
<dbReference type="RefSeq" id="WP_161636026.1">
    <property type="nucleotide sequence ID" value="NZ_JHAC01000011.1"/>
</dbReference>
<sequence>MAKEIKYIVDGRYVDALGKDLGPVEQENPEPEQEGEGTAKPRTRKPTEKE</sequence>
<comment type="caution">
    <text evidence="2">The sequence shown here is derived from an EMBL/GenBank/DDBJ whole genome shotgun (WGS) entry which is preliminary data.</text>
</comment>
<keyword evidence="3" id="KW-1185">Reference proteome</keyword>
<gene>
    <name evidence="2" type="ORF">DEIPH_ctg011orf0017</name>
</gene>
<dbReference type="Proteomes" id="UP000020492">
    <property type="component" value="Unassembled WGS sequence"/>
</dbReference>
<dbReference type="AlphaFoldDB" id="A0A016QSQ2"/>
<dbReference type="PATRIC" id="fig|1476583.3.peg.646"/>
<dbReference type="EMBL" id="JHAC01000011">
    <property type="protein sequence ID" value="EYB69053.1"/>
    <property type="molecule type" value="Genomic_DNA"/>
</dbReference>
<accession>A0A016QSQ2</accession>
<evidence type="ECO:0000313" key="3">
    <source>
        <dbReference type="Proteomes" id="UP000020492"/>
    </source>
</evidence>
<organism evidence="2 3">
    <name type="scientific">Deinococcus phoenicis</name>
    <dbReference type="NCBI Taxonomy" id="1476583"/>
    <lineage>
        <taxon>Bacteria</taxon>
        <taxon>Thermotogati</taxon>
        <taxon>Deinococcota</taxon>
        <taxon>Deinococci</taxon>
        <taxon>Deinococcales</taxon>
        <taxon>Deinococcaceae</taxon>
        <taxon>Deinococcus</taxon>
    </lineage>
</organism>
<dbReference type="STRING" id="1476583.DEIPH_ctg011orf0017"/>
<protein>
    <submittedName>
        <fullName evidence="2">Uncharacterized protein</fullName>
    </submittedName>
</protein>
<name>A0A016QSQ2_9DEIO</name>
<reference evidence="2 3" key="1">
    <citation type="submission" date="2014-03" db="EMBL/GenBank/DDBJ databases">
        <title>Draft genome sequence of Deinococcus phoenicis 1P10ME.</title>
        <authorList>
            <person name="Stepanov V.G."/>
            <person name="Vaishampayan P."/>
            <person name="Venkateswaran K."/>
            <person name="Fox G.E."/>
        </authorList>
    </citation>
    <scope>NUCLEOTIDE SEQUENCE [LARGE SCALE GENOMIC DNA]</scope>
    <source>
        <strain evidence="2 3">1P10ME</strain>
    </source>
</reference>
<evidence type="ECO:0000256" key="1">
    <source>
        <dbReference type="SAM" id="MobiDB-lite"/>
    </source>
</evidence>
<evidence type="ECO:0000313" key="2">
    <source>
        <dbReference type="EMBL" id="EYB69053.1"/>
    </source>
</evidence>
<proteinExistence type="predicted"/>